<dbReference type="InterPro" id="IPR027469">
    <property type="entry name" value="Cation_efflux_TMD_sf"/>
</dbReference>
<keyword evidence="8 9" id="KW-0472">Membrane</keyword>
<evidence type="ECO:0000313" key="12">
    <source>
        <dbReference type="EMBL" id="GAA3966983.1"/>
    </source>
</evidence>
<dbReference type="Pfam" id="PF16916">
    <property type="entry name" value="ZT_dimer"/>
    <property type="match status" value="1"/>
</dbReference>
<keyword evidence="4 9" id="KW-0812">Transmembrane</keyword>
<dbReference type="PANTHER" id="PTHR11562:SF17">
    <property type="entry name" value="RE54080P-RELATED"/>
    <property type="match status" value="1"/>
</dbReference>
<reference evidence="13" key="1">
    <citation type="journal article" date="2019" name="Int. J. Syst. Evol. Microbiol.">
        <title>The Global Catalogue of Microorganisms (GCM) 10K type strain sequencing project: providing services to taxonomists for standard genome sequencing and annotation.</title>
        <authorList>
            <consortium name="The Broad Institute Genomics Platform"/>
            <consortium name="The Broad Institute Genome Sequencing Center for Infectious Disease"/>
            <person name="Wu L."/>
            <person name="Ma J."/>
        </authorList>
    </citation>
    <scope>NUCLEOTIDE SEQUENCE [LARGE SCALE GENOMIC DNA]</scope>
    <source>
        <strain evidence="13">JCM 17555</strain>
    </source>
</reference>
<evidence type="ECO:0000256" key="4">
    <source>
        <dbReference type="ARBA" id="ARBA00022692"/>
    </source>
</evidence>
<evidence type="ECO:0000256" key="6">
    <source>
        <dbReference type="ARBA" id="ARBA00022989"/>
    </source>
</evidence>
<keyword evidence="6 9" id="KW-1133">Transmembrane helix</keyword>
<keyword evidence="3" id="KW-0813">Transport</keyword>
<evidence type="ECO:0000256" key="1">
    <source>
        <dbReference type="ARBA" id="ARBA00004141"/>
    </source>
</evidence>
<feature type="transmembrane region" description="Helical" evidence="9">
    <location>
        <begin position="143"/>
        <end position="166"/>
    </location>
</feature>
<comment type="similarity">
    <text evidence="2">Belongs to the cation diffusion facilitator (CDF) transporter (TC 2.A.4) family. SLC30A subfamily.</text>
</comment>
<keyword evidence="5" id="KW-0864">Zinc transport</keyword>
<feature type="transmembrane region" description="Helical" evidence="9">
    <location>
        <begin position="172"/>
        <end position="190"/>
    </location>
</feature>
<dbReference type="RefSeq" id="WP_344807030.1">
    <property type="nucleotide sequence ID" value="NZ_BAABBO010000011.1"/>
</dbReference>
<gene>
    <name evidence="12" type="ORF">GCM10022278_26000</name>
</gene>
<feature type="domain" description="Cation efflux protein transmembrane" evidence="10">
    <location>
        <begin position="13"/>
        <end position="195"/>
    </location>
</feature>
<dbReference type="Proteomes" id="UP001501337">
    <property type="component" value="Unassembled WGS sequence"/>
</dbReference>
<dbReference type="SUPFAM" id="SSF160240">
    <property type="entry name" value="Cation efflux protein cytoplasmic domain-like"/>
    <property type="match status" value="1"/>
</dbReference>
<dbReference type="InterPro" id="IPR050681">
    <property type="entry name" value="CDF/SLC30A"/>
</dbReference>
<dbReference type="EMBL" id="BAABBO010000011">
    <property type="protein sequence ID" value="GAA3966983.1"/>
    <property type="molecule type" value="Genomic_DNA"/>
</dbReference>
<dbReference type="NCBIfam" id="TIGR01297">
    <property type="entry name" value="CDF"/>
    <property type="match status" value="1"/>
</dbReference>
<sequence>MGGHHDHSSGNLKTAFFLNLSFTIIEIIGGLWTNSIAILSDAVHDLGDSMSLGLAWYFDRLSHKGPNPQNTYGYRRYALLGGLITSIVLILGLAFILWHAVGRLLSPEAVNAPGMMALAVVGIVFNGVAVLRVRKGSSLTERVVSWHLLEDTLGWAAVLIGAGVMTIWDVPIIDPILSIGISLFILWNVIRNLRQFFHVFLQISPEGFDMESFERDISSLPGVNSVHHCHSWSLDGEHHVLSAHLVMNQSVSREEVVTVKEKVREMLDTEKFVHLTLDVELEGEACVTGDGPHGIPPELPG</sequence>
<feature type="transmembrane region" description="Helical" evidence="9">
    <location>
        <begin position="77"/>
        <end position="100"/>
    </location>
</feature>
<keyword evidence="5" id="KW-0862">Zinc</keyword>
<name>A0ABP7PKJ9_9GAMM</name>
<evidence type="ECO:0000259" key="10">
    <source>
        <dbReference type="Pfam" id="PF01545"/>
    </source>
</evidence>
<evidence type="ECO:0000256" key="9">
    <source>
        <dbReference type="SAM" id="Phobius"/>
    </source>
</evidence>
<comment type="caution">
    <text evidence="12">The sequence shown here is derived from an EMBL/GenBank/DDBJ whole genome shotgun (WGS) entry which is preliminary data.</text>
</comment>
<dbReference type="SUPFAM" id="SSF161111">
    <property type="entry name" value="Cation efflux protein transmembrane domain-like"/>
    <property type="match status" value="1"/>
</dbReference>
<proteinExistence type="inferred from homology"/>
<evidence type="ECO:0000256" key="3">
    <source>
        <dbReference type="ARBA" id="ARBA00022448"/>
    </source>
</evidence>
<dbReference type="InterPro" id="IPR002524">
    <property type="entry name" value="Cation_efflux"/>
</dbReference>
<dbReference type="InterPro" id="IPR027470">
    <property type="entry name" value="Cation_efflux_CTD"/>
</dbReference>
<feature type="domain" description="Cation efflux protein cytoplasmic" evidence="11">
    <location>
        <begin position="206"/>
        <end position="270"/>
    </location>
</feature>
<comment type="subcellular location">
    <subcellularLocation>
        <location evidence="1">Membrane</location>
        <topology evidence="1">Multi-pass membrane protein</topology>
    </subcellularLocation>
</comment>
<dbReference type="PANTHER" id="PTHR11562">
    <property type="entry name" value="CATION EFFLUX PROTEIN/ ZINC TRANSPORTER"/>
    <property type="match status" value="1"/>
</dbReference>
<evidence type="ECO:0000313" key="13">
    <source>
        <dbReference type="Proteomes" id="UP001501337"/>
    </source>
</evidence>
<evidence type="ECO:0000256" key="7">
    <source>
        <dbReference type="ARBA" id="ARBA00023065"/>
    </source>
</evidence>
<dbReference type="Gene3D" id="1.20.1510.10">
    <property type="entry name" value="Cation efflux protein transmembrane domain"/>
    <property type="match status" value="1"/>
</dbReference>
<keyword evidence="13" id="KW-1185">Reference proteome</keyword>
<feature type="transmembrane region" description="Helical" evidence="9">
    <location>
        <begin position="112"/>
        <end position="131"/>
    </location>
</feature>
<dbReference type="InterPro" id="IPR036837">
    <property type="entry name" value="Cation_efflux_CTD_sf"/>
</dbReference>
<evidence type="ECO:0000256" key="8">
    <source>
        <dbReference type="ARBA" id="ARBA00023136"/>
    </source>
</evidence>
<keyword evidence="7" id="KW-0406">Ion transport</keyword>
<dbReference type="Pfam" id="PF01545">
    <property type="entry name" value="Cation_efflux"/>
    <property type="match status" value="1"/>
</dbReference>
<protein>
    <submittedName>
        <fullName evidence="12">Cation diffusion facilitator family transporter</fullName>
    </submittedName>
</protein>
<evidence type="ECO:0000256" key="2">
    <source>
        <dbReference type="ARBA" id="ARBA00008873"/>
    </source>
</evidence>
<evidence type="ECO:0000259" key="11">
    <source>
        <dbReference type="Pfam" id="PF16916"/>
    </source>
</evidence>
<evidence type="ECO:0000256" key="5">
    <source>
        <dbReference type="ARBA" id="ARBA00022906"/>
    </source>
</evidence>
<organism evidence="12 13">
    <name type="scientific">Allohahella marinimesophila</name>
    <dbReference type="NCBI Taxonomy" id="1054972"/>
    <lineage>
        <taxon>Bacteria</taxon>
        <taxon>Pseudomonadati</taxon>
        <taxon>Pseudomonadota</taxon>
        <taxon>Gammaproteobacteria</taxon>
        <taxon>Oceanospirillales</taxon>
        <taxon>Hahellaceae</taxon>
        <taxon>Allohahella</taxon>
    </lineage>
</organism>
<dbReference type="InterPro" id="IPR058533">
    <property type="entry name" value="Cation_efflux_TM"/>
</dbReference>
<accession>A0ABP7PKJ9</accession>